<feature type="binding site" evidence="9">
    <location>
        <position position="164"/>
    </location>
    <ligand>
        <name>[4Fe-4S] cluster</name>
        <dbReference type="ChEBI" id="CHEBI:49883"/>
        <label>2</label>
        <note>4Fe-4S-S-AdoMet</note>
    </ligand>
</feature>
<dbReference type="SFLD" id="SFLDG01082">
    <property type="entry name" value="B12-binding_domain_containing"/>
    <property type="match status" value="1"/>
</dbReference>
<dbReference type="InterPro" id="IPR006638">
    <property type="entry name" value="Elp3/MiaA/NifB-like_rSAM"/>
</dbReference>
<dbReference type="CDD" id="cd01335">
    <property type="entry name" value="Radical_SAM"/>
    <property type="match status" value="1"/>
</dbReference>
<comment type="caution">
    <text evidence="13">The sequence shown here is derived from an EMBL/GenBank/DDBJ whole genome shotgun (WGS) entry which is preliminary data.</text>
</comment>
<protein>
    <recommendedName>
        <fullName evidence="8 9">tRNA-2-methylthio-N(6)-dimethylallyladenosine synthase</fullName>
        <ecNumber evidence="8 9">2.8.4.3</ecNumber>
    </recommendedName>
    <alternativeName>
        <fullName evidence="9">(Dimethylallyl)adenosine tRNA methylthiotransferase MiaB</fullName>
    </alternativeName>
    <alternativeName>
        <fullName evidence="9">tRNA-i(6)A37 methylthiotransferase</fullName>
    </alternativeName>
</protein>
<dbReference type="InterPro" id="IPR005839">
    <property type="entry name" value="Methylthiotransferase"/>
</dbReference>
<comment type="cofactor">
    <cofactor evidence="9">
        <name>[4Fe-4S] cluster</name>
        <dbReference type="ChEBI" id="CHEBI:49883"/>
    </cofactor>
    <text evidence="9">Binds 2 [4Fe-4S] clusters. One cluster is coordinated with 3 cysteines and an exchangeable S-adenosyl-L-methionine.</text>
</comment>
<dbReference type="SFLD" id="SFLDS00029">
    <property type="entry name" value="Radical_SAM"/>
    <property type="match status" value="1"/>
</dbReference>
<dbReference type="Proteomes" id="UP001064106">
    <property type="component" value="Unassembled WGS sequence"/>
</dbReference>
<comment type="similarity">
    <text evidence="9">Belongs to the methylthiotransferase family. MiaB subfamily.</text>
</comment>
<keyword evidence="4 9" id="KW-0949">S-adenosyl-L-methionine</keyword>
<dbReference type="SMART" id="SM00729">
    <property type="entry name" value="Elp3"/>
    <property type="match status" value="1"/>
</dbReference>
<dbReference type="InterPro" id="IPR020612">
    <property type="entry name" value="Methylthiotransferase_CS"/>
</dbReference>
<dbReference type="SUPFAM" id="SSF102114">
    <property type="entry name" value="Radical SAM enzymes"/>
    <property type="match status" value="1"/>
</dbReference>
<name>A0ABT2QUS5_9GAMM</name>
<dbReference type="EMBL" id="ARXS01000002">
    <property type="protein sequence ID" value="MCU5781279.1"/>
    <property type="molecule type" value="Genomic_DNA"/>
</dbReference>
<keyword evidence="14" id="KW-1185">Reference proteome</keyword>
<proteinExistence type="inferred from homology"/>
<feature type="domain" description="Radical SAM core" evidence="12">
    <location>
        <begin position="143"/>
        <end position="375"/>
    </location>
</feature>
<dbReference type="Pfam" id="PF04055">
    <property type="entry name" value="Radical_SAM"/>
    <property type="match status" value="1"/>
</dbReference>
<dbReference type="InterPro" id="IPR023404">
    <property type="entry name" value="rSAM_horseshoe"/>
</dbReference>
<keyword evidence="3 9" id="KW-0808">Transferase</keyword>
<feature type="domain" description="TRAM" evidence="10">
    <location>
        <begin position="378"/>
        <end position="442"/>
    </location>
</feature>
<keyword evidence="5 9" id="KW-0479">Metal-binding</keyword>
<sequence length="445" mass="50105">MARKLFIQTHGCQMNEYDSSRMADLLESSHGLEPTDNADEADVLLLNTCSIREKAQEKVFHQLGRWKQLKEHKPDLIIGVGGCVASQEGEAIRDRAPYVDVVFGPQTLHRLPGLIQQAATTRELAIDVTFPEIEKFDRLPEPSVDGPSAFVSIMEGCSKYCSFCVVPYTRGEEVSRPVRPVLDEIRHLADLGVREVNLLGQNVNAYRGQGANGEILDFADLLLLIRDIDGIDRIRYTTSHPVEFSDALIQVYEEVPELVSHLHLPVQSGSDRILALMKRNHTVLEYKAKLRKLRRIRPDISYSSDFIIGFPGETDDDFEATMNLIADIGFDNSFSFIYSARPGTPAADLPDDVPMAVKKERLRLLQQRIAQNTQDISRKMVGSTQRILVDGFSKKDPGQLKGRTENNRVVNFQTDELDLIGQFVDLTIQEALPNSLRGIDYRRVE</sequence>
<reference evidence="13" key="1">
    <citation type="submission" date="2012-09" db="EMBL/GenBank/DDBJ databases">
        <title>Genome Sequence of alkane-degrading Bacterium Alcanivorax balearicus MACL04.</title>
        <authorList>
            <person name="Lai Q."/>
            <person name="Shao Z."/>
        </authorList>
    </citation>
    <scope>NUCLEOTIDE SEQUENCE</scope>
    <source>
        <strain evidence="13">MACL04</strain>
    </source>
</reference>
<evidence type="ECO:0000259" key="11">
    <source>
        <dbReference type="PROSITE" id="PS51449"/>
    </source>
</evidence>
<comment type="subunit">
    <text evidence="9">Monomer.</text>
</comment>
<dbReference type="PROSITE" id="PS51918">
    <property type="entry name" value="RADICAL_SAM"/>
    <property type="match status" value="1"/>
</dbReference>
<dbReference type="PANTHER" id="PTHR43020:SF2">
    <property type="entry name" value="MITOCHONDRIAL TRNA METHYLTHIOTRANSFERASE CDK5RAP1"/>
    <property type="match status" value="1"/>
</dbReference>
<evidence type="ECO:0000259" key="12">
    <source>
        <dbReference type="PROSITE" id="PS51918"/>
    </source>
</evidence>
<dbReference type="InterPro" id="IPR058240">
    <property type="entry name" value="rSAM_sf"/>
</dbReference>
<feature type="binding site" evidence="9">
    <location>
        <position position="157"/>
    </location>
    <ligand>
        <name>[4Fe-4S] cluster</name>
        <dbReference type="ChEBI" id="CHEBI:49883"/>
        <label>2</label>
        <note>4Fe-4S-S-AdoMet</note>
    </ligand>
</feature>
<keyword evidence="2 9" id="KW-0004">4Fe-4S</keyword>
<dbReference type="InterPro" id="IPR006463">
    <property type="entry name" value="MiaB_methiolase"/>
</dbReference>
<evidence type="ECO:0000256" key="2">
    <source>
        <dbReference type="ARBA" id="ARBA00022485"/>
    </source>
</evidence>
<dbReference type="InterPro" id="IPR002792">
    <property type="entry name" value="TRAM_dom"/>
</dbReference>
<dbReference type="SFLD" id="SFLDF00273">
    <property type="entry name" value="(dimethylallyl)adenosine_tRNA"/>
    <property type="match status" value="1"/>
</dbReference>
<feature type="domain" description="MTTase N-terminal" evidence="11">
    <location>
        <begin position="3"/>
        <end position="120"/>
    </location>
</feature>
<keyword evidence="6 9" id="KW-0408">Iron</keyword>
<dbReference type="HAMAP" id="MF_01864">
    <property type="entry name" value="tRNA_metthiotr_MiaB"/>
    <property type="match status" value="1"/>
</dbReference>
<dbReference type="Pfam" id="PF01938">
    <property type="entry name" value="TRAM"/>
    <property type="match status" value="1"/>
</dbReference>
<evidence type="ECO:0000256" key="4">
    <source>
        <dbReference type="ARBA" id="ARBA00022691"/>
    </source>
</evidence>
<comment type="function">
    <text evidence="1 9">Catalyzes the methylthiolation of N6-(dimethylallyl)adenosine (i(6)A), leading to the formation of 2-methylthio-N6-(dimethylallyl)adenosine (ms(2)i(6)A) at position 37 in tRNAs that read codons beginning with uridine.</text>
</comment>
<dbReference type="PROSITE" id="PS50926">
    <property type="entry name" value="TRAM"/>
    <property type="match status" value="1"/>
</dbReference>
<comment type="catalytic activity">
    <reaction evidence="9">
        <text>N(6)-dimethylallyladenosine(37) in tRNA + (sulfur carrier)-SH + AH2 + 2 S-adenosyl-L-methionine = 2-methylsulfanyl-N(6)-dimethylallyladenosine(37) in tRNA + (sulfur carrier)-H + 5'-deoxyadenosine + L-methionine + A + S-adenosyl-L-homocysteine + 2 H(+)</text>
        <dbReference type="Rhea" id="RHEA:37067"/>
        <dbReference type="Rhea" id="RHEA-COMP:10375"/>
        <dbReference type="Rhea" id="RHEA-COMP:10376"/>
        <dbReference type="Rhea" id="RHEA-COMP:14737"/>
        <dbReference type="Rhea" id="RHEA-COMP:14739"/>
        <dbReference type="ChEBI" id="CHEBI:13193"/>
        <dbReference type="ChEBI" id="CHEBI:15378"/>
        <dbReference type="ChEBI" id="CHEBI:17319"/>
        <dbReference type="ChEBI" id="CHEBI:17499"/>
        <dbReference type="ChEBI" id="CHEBI:29917"/>
        <dbReference type="ChEBI" id="CHEBI:57844"/>
        <dbReference type="ChEBI" id="CHEBI:57856"/>
        <dbReference type="ChEBI" id="CHEBI:59789"/>
        <dbReference type="ChEBI" id="CHEBI:64428"/>
        <dbReference type="ChEBI" id="CHEBI:74415"/>
        <dbReference type="ChEBI" id="CHEBI:74417"/>
        <dbReference type="EC" id="2.8.4.3"/>
    </reaction>
</comment>
<keyword evidence="7 9" id="KW-0411">Iron-sulfur</keyword>
<keyword evidence="9" id="KW-0963">Cytoplasm</keyword>
<evidence type="ECO:0000256" key="6">
    <source>
        <dbReference type="ARBA" id="ARBA00023004"/>
    </source>
</evidence>
<dbReference type="SFLD" id="SFLDG01061">
    <property type="entry name" value="methylthiotransferase"/>
    <property type="match status" value="1"/>
</dbReference>
<dbReference type="NCBIfam" id="TIGR00089">
    <property type="entry name" value="MiaB/RimO family radical SAM methylthiotransferase"/>
    <property type="match status" value="1"/>
</dbReference>
<dbReference type="PROSITE" id="PS01278">
    <property type="entry name" value="MTTASE_RADICAL"/>
    <property type="match status" value="1"/>
</dbReference>
<dbReference type="PROSITE" id="PS51449">
    <property type="entry name" value="MTTASE_N"/>
    <property type="match status" value="1"/>
</dbReference>
<dbReference type="InterPro" id="IPR007197">
    <property type="entry name" value="rSAM"/>
</dbReference>
<dbReference type="RefSeq" id="WP_163127795.1">
    <property type="nucleotide sequence ID" value="NZ_ARXS01000002.1"/>
</dbReference>
<keyword evidence="9" id="KW-0819">tRNA processing</keyword>
<gene>
    <name evidence="9" type="primary">miaB</name>
    <name evidence="13" type="ORF">MA04_00579</name>
</gene>
<dbReference type="InterPro" id="IPR013848">
    <property type="entry name" value="Methylthiotransferase_N"/>
</dbReference>
<evidence type="ECO:0000256" key="9">
    <source>
        <dbReference type="HAMAP-Rule" id="MF_01864"/>
    </source>
</evidence>
<evidence type="ECO:0000313" key="13">
    <source>
        <dbReference type="EMBL" id="MCU5781279.1"/>
    </source>
</evidence>
<organism evidence="13 14">
    <name type="scientific">Alloalcanivorax balearicus MACL04</name>
    <dbReference type="NCBI Taxonomy" id="1177182"/>
    <lineage>
        <taxon>Bacteria</taxon>
        <taxon>Pseudomonadati</taxon>
        <taxon>Pseudomonadota</taxon>
        <taxon>Gammaproteobacteria</taxon>
        <taxon>Oceanospirillales</taxon>
        <taxon>Alcanivoracaceae</taxon>
        <taxon>Alloalcanivorax</taxon>
    </lineage>
</organism>
<dbReference type="Pfam" id="PF00919">
    <property type="entry name" value="UPF0004"/>
    <property type="match status" value="1"/>
</dbReference>
<feature type="binding site" evidence="9">
    <location>
        <position position="12"/>
    </location>
    <ligand>
        <name>[4Fe-4S] cluster</name>
        <dbReference type="ChEBI" id="CHEBI:49883"/>
        <label>1</label>
    </ligand>
</feature>
<evidence type="ECO:0000256" key="1">
    <source>
        <dbReference type="ARBA" id="ARBA00003234"/>
    </source>
</evidence>
<dbReference type="EC" id="2.8.4.3" evidence="8 9"/>
<accession>A0ABT2QUS5</accession>
<dbReference type="InterPro" id="IPR038135">
    <property type="entry name" value="Methylthiotransferase_N_sf"/>
</dbReference>
<dbReference type="NCBIfam" id="TIGR01574">
    <property type="entry name" value="miaB-methiolase"/>
    <property type="match status" value="1"/>
</dbReference>
<comment type="subcellular location">
    <subcellularLocation>
        <location evidence="9">Cytoplasm</location>
    </subcellularLocation>
</comment>
<evidence type="ECO:0000256" key="5">
    <source>
        <dbReference type="ARBA" id="ARBA00022723"/>
    </source>
</evidence>
<feature type="binding site" evidence="9">
    <location>
        <position position="49"/>
    </location>
    <ligand>
        <name>[4Fe-4S] cluster</name>
        <dbReference type="ChEBI" id="CHEBI:49883"/>
        <label>1</label>
    </ligand>
</feature>
<evidence type="ECO:0000256" key="7">
    <source>
        <dbReference type="ARBA" id="ARBA00023014"/>
    </source>
</evidence>
<evidence type="ECO:0000256" key="8">
    <source>
        <dbReference type="ARBA" id="ARBA00033765"/>
    </source>
</evidence>
<evidence type="ECO:0000313" key="14">
    <source>
        <dbReference type="Proteomes" id="UP001064106"/>
    </source>
</evidence>
<dbReference type="PANTHER" id="PTHR43020">
    <property type="entry name" value="CDK5 REGULATORY SUBUNIT-ASSOCIATED PROTEIN 1"/>
    <property type="match status" value="1"/>
</dbReference>
<dbReference type="Gene3D" id="3.40.50.12160">
    <property type="entry name" value="Methylthiotransferase, N-terminal domain"/>
    <property type="match status" value="1"/>
</dbReference>
<feature type="binding site" evidence="9">
    <location>
        <position position="161"/>
    </location>
    <ligand>
        <name>[4Fe-4S] cluster</name>
        <dbReference type="ChEBI" id="CHEBI:49883"/>
        <label>2</label>
        <note>4Fe-4S-S-AdoMet</note>
    </ligand>
</feature>
<evidence type="ECO:0000256" key="3">
    <source>
        <dbReference type="ARBA" id="ARBA00022679"/>
    </source>
</evidence>
<evidence type="ECO:0000259" key="10">
    <source>
        <dbReference type="PROSITE" id="PS50926"/>
    </source>
</evidence>
<feature type="binding site" evidence="9">
    <location>
        <position position="83"/>
    </location>
    <ligand>
        <name>[4Fe-4S] cluster</name>
        <dbReference type="ChEBI" id="CHEBI:49883"/>
        <label>1</label>
    </ligand>
</feature>
<dbReference type="Gene3D" id="3.80.30.20">
    <property type="entry name" value="tm_1862 like domain"/>
    <property type="match status" value="1"/>
</dbReference>